<evidence type="ECO:0000313" key="2">
    <source>
        <dbReference type="EMBL" id="AKH04327.1"/>
    </source>
</evidence>
<dbReference type="Pfam" id="PF04486">
    <property type="entry name" value="SchA_CurD"/>
    <property type="match status" value="2"/>
</dbReference>
<gene>
    <name evidence="2" type="primary">frdL</name>
</gene>
<proteinExistence type="predicted"/>
<dbReference type="GO" id="GO:0004497">
    <property type="term" value="F:monooxygenase activity"/>
    <property type="evidence" value="ECO:0007669"/>
    <property type="project" value="UniProtKB-KW"/>
</dbReference>
<dbReference type="AlphaFoldDB" id="A0A0F7J4H3"/>
<sequence>MPLDAVTYRVAPGHEEELTEVFSPHNFTRVDSPVIKNGTGETVGMLLGTGLFVQEDVMVRVIHHDGVGAARIAHHMSVQKGVHDAERAILPYLAEPRDTETPEGFREHFHRSLMTVLEQHSPDERPAAGTVALRYPLRAGAGAELAAARATANVRAFLRLAEEYPAIVRTALFLHEDTLVRVVQYDGHPYDVVSYLADRCFGQDAESWLVPYLRAPERHPDRDAYLARVHEQAMFSLAHMSVLGVG</sequence>
<dbReference type="InterPro" id="IPR007575">
    <property type="entry name" value="SchA_CurD-like"/>
</dbReference>
<evidence type="ECO:0000259" key="1">
    <source>
        <dbReference type="Pfam" id="PF04486"/>
    </source>
</evidence>
<feature type="domain" description="SchA/CurD-like" evidence="1">
    <location>
        <begin position="132"/>
        <end position="241"/>
    </location>
</feature>
<accession>A0A0F7J4H3</accession>
<evidence type="ECO:0000313" key="3">
    <source>
        <dbReference type="EMBL" id="ALN66849.1"/>
    </source>
</evidence>
<protein>
    <submittedName>
        <fullName evidence="3">FrdL</fullName>
    </submittedName>
    <submittedName>
        <fullName evidence="2">Putative monooxygenase</fullName>
    </submittedName>
</protein>
<dbReference type="EMBL" id="KP213175">
    <property type="protein sequence ID" value="AKH04327.1"/>
    <property type="molecule type" value="Genomic_DNA"/>
</dbReference>
<name>A0A0F7J4H3_9ACTN</name>
<keyword evidence="2" id="KW-0560">Oxidoreductase</keyword>
<organism evidence="2">
    <name type="scientific">Streptomyces somaliensis</name>
    <dbReference type="NCBI Taxonomy" id="78355"/>
    <lineage>
        <taxon>Bacteria</taxon>
        <taxon>Bacillati</taxon>
        <taxon>Actinomycetota</taxon>
        <taxon>Actinomycetes</taxon>
        <taxon>Kitasatosporales</taxon>
        <taxon>Streptomycetaceae</taxon>
        <taxon>Streptomyces</taxon>
    </lineage>
</organism>
<feature type="domain" description="SchA/CurD-like" evidence="1">
    <location>
        <begin position="1"/>
        <end position="121"/>
    </location>
</feature>
<keyword evidence="2" id="KW-0503">Monooxygenase</keyword>
<dbReference type="EMBL" id="KT852991">
    <property type="protein sequence ID" value="ALN66849.1"/>
    <property type="molecule type" value="Genomic_DNA"/>
</dbReference>
<reference evidence="2" key="2">
    <citation type="journal article" date="2015" name="Microb. Cell Fact.">
        <title>Activation and enhancement of Fredericamycin A production in deepsea-derived Streptomyces somaliensis SCSIO ZH66 by using ribosome engineering and response surface methodology.</title>
        <authorList>
            <person name="Zhang Y."/>
            <person name="Huang H."/>
            <person name="Xu S."/>
            <person name="Wang B."/>
            <person name="Ju J."/>
            <person name="Tan H."/>
            <person name="Li W."/>
        </authorList>
    </citation>
    <scope>NUCLEOTIDE SEQUENCE</scope>
    <source>
        <strain evidence="2">SCSIO ZH66</strain>
    </source>
</reference>
<reference evidence="3" key="1">
    <citation type="journal article" date="2015" name="Biochem. Biophys. Res. Commun.">
        <title>Identification of an Antimycin Gene Cluster and Characterization of the Tryptophan 2, 3-dioxygenase from the Deep Sea-derived Streptomyces somaliensis HND1201.</title>
        <authorList>
            <person name="Tian N."/>
            <person name="Tang Y."/>
            <person name="Chen Y."/>
            <person name="Zhen Z."/>
            <person name="Long J."/>
            <person name="Liu Z."/>
            <person name="Liu S."/>
        </authorList>
    </citation>
    <scope>NUCLEOTIDE SEQUENCE</scope>
    <source>
        <strain evidence="3">HND1201</strain>
    </source>
</reference>